<gene>
    <name evidence="7" type="ORF">HGR_12010</name>
</gene>
<dbReference type="GO" id="GO:0007165">
    <property type="term" value="P:signal transduction"/>
    <property type="evidence" value="ECO:0007669"/>
    <property type="project" value="UniProtKB-KW"/>
</dbReference>
<dbReference type="InterPro" id="IPR051310">
    <property type="entry name" value="MCP_chemotaxis"/>
</dbReference>
<name>F3KVB5_9BURK</name>
<feature type="compositionally biased region" description="Polar residues" evidence="4">
    <location>
        <begin position="87"/>
        <end position="100"/>
    </location>
</feature>
<dbReference type="EMBL" id="AEGR01000074">
    <property type="protein sequence ID" value="EGI76285.1"/>
    <property type="molecule type" value="Genomic_DNA"/>
</dbReference>
<keyword evidence="1" id="KW-0145">Chemotaxis</keyword>
<feature type="region of interest" description="Disordered" evidence="4">
    <location>
        <begin position="335"/>
        <end position="354"/>
    </location>
</feature>
<dbReference type="STRING" id="887062.HGR_12010"/>
<accession>F3KVB5</accession>
<evidence type="ECO:0000313" key="7">
    <source>
        <dbReference type="EMBL" id="EGI76285.1"/>
    </source>
</evidence>
<keyword evidence="8" id="KW-1185">Reference proteome</keyword>
<evidence type="ECO:0000313" key="8">
    <source>
        <dbReference type="Proteomes" id="UP000016368"/>
    </source>
</evidence>
<comment type="similarity">
    <text evidence="2">Belongs to the methyl-accepting chemotaxis (MCP) protein family.</text>
</comment>
<feature type="region of interest" description="Disordered" evidence="4">
    <location>
        <begin position="81"/>
        <end position="108"/>
    </location>
</feature>
<feature type="region of interest" description="Disordered" evidence="4">
    <location>
        <begin position="281"/>
        <end position="300"/>
    </location>
</feature>
<dbReference type="SUPFAM" id="SSF58104">
    <property type="entry name" value="Methyl-accepting chemotaxis protein (MCP) signaling domain"/>
    <property type="match status" value="1"/>
</dbReference>
<dbReference type="InterPro" id="IPR004089">
    <property type="entry name" value="MCPsignal_dom"/>
</dbReference>
<protein>
    <submittedName>
        <fullName evidence="7">Methyl-accepting chemotaxis sensory transducer</fullName>
    </submittedName>
</protein>
<dbReference type="eggNOG" id="COG0840">
    <property type="taxonomic scope" value="Bacteria"/>
</dbReference>
<organism evidence="7 8">
    <name type="scientific">Hylemonella gracilis ATCC 19624</name>
    <dbReference type="NCBI Taxonomy" id="887062"/>
    <lineage>
        <taxon>Bacteria</taxon>
        <taxon>Pseudomonadati</taxon>
        <taxon>Pseudomonadota</taxon>
        <taxon>Betaproteobacteria</taxon>
        <taxon>Burkholderiales</taxon>
        <taxon>Comamonadaceae</taxon>
        <taxon>Hylemonella</taxon>
    </lineage>
</organism>
<feature type="domain" description="Methyl-accepting transducer" evidence="6">
    <location>
        <begin position="339"/>
        <end position="495"/>
    </location>
</feature>
<evidence type="ECO:0000259" key="6">
    <source>
        <dbReference type="PROSITE" id="PS50111"/>
    </source>
</evidence>
<keyword evidence="5" id="KW-0472">Membrane</keyword>
<reference evidence="7 8" key="1">
    <citation type="journal article" date="2011" name="EMBO J.">
        <title>Structural diversity of bacterial flagellar motors.</title>
        <authorList>
            <person name="Chen S."/>
            <person name="Beeby M."/>
            <person name="Murphy G.E."/>
            <person name="Leadbetter J.R."/>
            <person name="Hendrixson D.R."/>
            <person name="Briegel A."/>
            <person name="Li Z."/>
            <person name="Shi J."/>
            <person name="Tocheva E.I."/>
            <person name="Muller A."/>
            <person name="Dobro M.J."/>
            <person name="Jensen G.J."/>
        </authorList>
    </citation>
    <scope>NUCLEOTIDE SEQUENCE [LARGE SCALE GENOMIC DNA]</scope>
    <source>
        <strain evidence="7 8">ATCC 19624</strain>
    </source>
</reference>
<keyword evidence="5" id="KW-1133">Transmembrane helix</keyword>
<comment type="caution">
    <text evidence="7">The sequence shown here is derived from an EMBL/GenBank/DDBJ whole genome shotgun (WGS) entry which is preliminary data.</text>
</comment>
<evidence type="ECO:0000256" key="5">
    <source>
        <dbReference type="SAM" id="Phobius"/>
    </source>
</evidence>
<proteinExistence type="inferred from homology"/>
<evidence type="ECO:0000256" key="4">
    <source>
        <dbReference type="SAM" id="MobiDB-lite"/>
    </source>
</evidence>
<dbReference type="GO" id="GO:0016020">
    <property type="term" value="C:membrane"/>
    <property type="evidence" value="ECO:0007669"/>
    <property type="project" value="InterPro"/>
</dbReference>
<keyword evidence="3" id="KW-0807">Transducer</keyword>
<dbReference type="Gene3D" id="1.10.287.950">
    <property type="entry name" value="Methyl-accepting chemotaxis protein"/>
    <property type="match status" value="1"/>
</dbReference>
<dbReference type="GO" id="GO:0006935">
    <property type="term" value="P:chemotaxis"/>
    <property type="evidence" value="ECO:0007669"/>
    <property type="project" value="UniProtKB-KW"/>
</dbReference>
<dbReference type="SMART" id="SM00283">
    <property type="entry name" value="MA"/>
    <property type="match status" value="1"/>
</dbReference>
<sequence length="495" mass="53074">MSPQRSTSFHAMRLGLALGLPVLLWLAYVWLVTTQVQQLAETEARMSGQARTRADATRQIDAGIETLAKLTMERITAPIPVVAGTPDQPTDPLTSSSASAPIQPDDRQVQANRRIDDALRALMQSGGMGSARQLAGLEAENTLLSALQAQRAAHALSVAQVERLVQERLHPEAALLFIGETLPALKVLQSSIQDLGAQQRRNVEREGADAIGSRLFYLGLALGVFTLLWSGVLFWRLRQAAGSGPHRAEFDDRDREREVRQVRQDMPATTLTDVVGVSGVSASRGSAHAPGSSGWATPTPADVEHEQQLRQALRLELRREVEHEVKTRFALDDARRPPTLASSNGSTHRSAEAVNQAKALADRMQDAASRSNAIFTQVVSAMHGINDGSRQIGDIVNVIDSIAFQTNILALNAAVEAARAGEQGRGFAVVAAEVRSLAGRSAVAAKEIKQLIAASAGQVQQGHRLVEEAARAMQDMATQVQAVARSLSSDGQAPV</sequence>
<dbReference type="RefSeq" id="WP_006298478.1">
    <property type="nucleotide sequence ID" value="NZ_AEGR01000074.1"/>
</dbReference>
<dbReference type="PANTHER" id="PTHR43531">
    <property type="entry name" value="PROTEIN ICFG"/>
    <property type="match status" value="1"/>
</dbReference>
<evidence type="ECO:0000256" key="3">
    <source>
        <dbReference type="PROSITE-ProRule" id="PRU00284"/>
    </source>
</evidence>
<dbReference type="AlphaFoldDB" id="F3KVB5"/>
<dbReference type="Pfam" id="PF00015">
    <property type="entry name" value="MCPsignal"/>
    <property type="match status" value="1"/>
</dbReference>
<evidence type="ECO:0000256" key="1">
    <source>
        <dbReference type="ARBA" id="ARBA00022500"/>
    </source>
</evidence>
<keyword evidence="5" id="KW-0812">Transmembrane</keyword>
<dbReference type="PROSITE" id="PS50111">
    <property type="entry name" value="CHEMOTAXIS_TRANSDUC_2"/>
    <property type="match status" value="1"/>
</dbReference>
<feature type="transmembrane region" description="Helical" evidence="5">
    <location>
        <begin position="215"/>
        <end position="237"/>
    </location>
</feature>
<evidence type="ECO:0000256" key="2">
    <source>
        <dbReference type="ARBA" id="ARBA00029447"/>
    </source>
</evidence>
<dbReference type="Proteomes" id="UP000016368">
    <property type="component" value="Unassembled WGS sequence"/>
</dbReference>
<dbReference type="PANTHER" id="PTHR43531:SF11">
    <property type="entry name" value="METHYL-ACCEPTING CHEMOTAXIS PROTEIN 3"/>
    <property type="match status" value="1"/>
</dbReference>